<evidence type="ECO:0000256" key="1">
    <source>
        <dbReference type="ARBA" id="ARBA00023236"/>
    </source>
</evidence>
<keyword evidence="4" id="KW-1185">Reference proteome</keyword>
<dbReference type="InterPro" id="IPR001943">
    <property type="entry name" value="UVR_dom"/>
</dbReference>
<dbReference type="SUPFAM" id="SSF46600">
    <property type="entry name" value="C-terminal UvrC-binding domain of UvrB"/>
    <property type="match status" value="1"/>
</dbReference>
<reference evidence="3 4" key="1">
    <citation type="submission" date="2019-02" db="EMBL/GenBank/DDBJ databases">
        <title>Deep-cultivation of Planctomycetes and their phenomic and genomic characterization uncovers novel biology.</title>
        <authorList>
            <person name="Wiegand S."/>
            <person name="Jogler M."/>
            <person name="Boedeker C."/>
            <person name="Pinto D."/>
            <person name="Vollmers J."/>
            <person name="Rivas-Marin E."/>
            <person name="Kohn T."/>
            <person name="Peeters S.H."/>
            <person name="Heuer A."/>
            <person name="Rast P."/>
            <person name="Oberbeckmann S."/>
            <person name="Bunk B."/>
            <person name="Jeske O."/>
            <person name="Meyerdierks A."/>
            <person name="Storesund J.E."/>
            <person name="Kallscheuer N."/>
            <person name="Luecker S."/>
            <person name="Lage O.M."/>
            <person name="Pohl T."/>
            <person name="Merkel B.J."/>
            <person name="Hornburger P."/>
            <person name="Mueller R.-W."/>
            <person name="Bruemmer F."/>
            <person name="Labrenz M."/>
            <person name="Spormann A.M."/>
            <person name="Op den Camp H."/>
            <person name="Overmann J."/>
            <person name="Amann R."/>
            <person name="Jetten M.S.M."/>
            <person name="Mascher T."/>
            <person name="Medema M.H."/>
            <person name="Devos D.P."/>
            <person name="Kaster A.-K."/>
            <person name="Ovreas L."/>
            <person name="Rohde M."/>
            <person name="Galperin M.Y."/>
            <person name="Jogler C."/>
        </authorList>
    </citation>
    <scope>NUCLEOTIDE SEQUENCE [LARGE SCALE GENOMIC DNA]</scope>
    <source>
        <strain evidence="3 4">Pla110</strain>
    </source>
</reference>
<dbReference type="GO" id="GO:1990170">
    <property type="term" value="P:stress response to cadmium ion"/>
    <property type="evidence" value="ECO:0007669"/>
    <property type="project" value="TreeGrafter"/>
</dbReference>
<evidence type="ECO:0000313" key="3">
    <source>
        <dbReference type="EMBL" id="QDU82720.1"/>
    </source>
</evidence>
<dbReference type="Gene3D" id="4.10.860.10">
    <property type="entry name" value="UVR domain"/>
    <property type="match status" value="1"/>
</dbReference>
<dbReference type="OrthoDB" id="9788704at2"/>
<proteinExistence type="predicted"/>
<sequence length="171" mass="19617">MKKCSRCSKIATLHITEINDGKVDELHLCESCAKMYLNQPPSNLDEEFPAVEVEFNELMEEEEAEESLAEEVRCPSCGITYKEFRSKGRLGCPQDYIIFQSQLMGLLDNIHNSTQHTGKYPKRAPKASQKQFELIKLRNDLNEAVQAENYEDAARLRDQINELEQETSIES</sequence>
<dbReference type="EMBL" id="CP036281">
    <property type="protein sequence ID" value="QDU82720.1"/>
    <property type="molecule type" value="Genomic_DNA"/>
</dbReference>
<dbReference type="PIRSF" id="PIRSF015034">
    <property type="entry name" value="YacH"/>
    <property type="match status" value="1"/>
</dbReference>
<dbReference type="RefSeq" id="WP_144999151.1">
    <property type="nucleotide sequence ID" value="NZ_CP036281.1"/>
</dbReference>
<dbReference type="KEGG" id="plon:Pla110_44820"/>
<keyword evidence="1" id="KW-0742">SOS response</keyword>
<name>A0A518CU03_9PLAN</name>
<gene>
    <name evidence="3" type="ORF">Pla110_44820</name>
</gene>
<evidence type="ECO:0000313" key="4">
    <source>
        <dbReference type="Proteomes" id="UP000317178"/>
    </source>
</evidence>
<evidence type="ECO:0000259" key="2">
    <source>
        <dbReference type="PROSITE" id="PS50151"/>
    </source>
</evidence>
<protein>
    <submittedName>
        <fullName evidence="3">UvrB/uvrC motif protein</fullName>
    </submittedName>
</protein>
<dbReference type="GO" id="GO:0050897">
    <property type="term" value="F:cobalt ion binding"/>
    <property type="evidence" value="ECO:0007669"/>
    <property type="project" value="TreeGrafter"/>
</dbReference>
<accession>A0A518CU03</accession>
<dbReference type="GO" id="GO:1990169">
    <property type="term" value="P:stress response to copper ion"/>
    <property type="evidence" value="ECO:0007669"/>
    <property type="project" value="TreeGrafter"/>
</dbReference>
<dbReference type="AlphaFoldDB" id="A0A518CU03"/>
<organism evidence="3 4">
    <name type="scientific">Polystyrenella longa</name>
    <dbReference type="NCBI Taxonomy" id="2528007"/>
    <lineage>
        <taxon>Bacteria</taxon>
        <taxon>Pseudomonadati</taxon>
        <taxon>Planctomycetota</taxon>
        <taxon>Planctomycetia</taxon>
        <taxon>Planctomycetales</taxon>
        <taxon>Planctomycetaceae</taxon>
        <taxon>Polystyrenella</taxon>
    </lineage>
</organism>
<feature type="domain" description="UVR" evidence="2">
    <location>
        <begin position="131"/>
        <end position="166"/>
    </location>
</feature>
<dbReference type="GO" id="GO:0008270">
    <property type="term" value="F:zinc ion binding"/>
    <property type="evidence" value="ECO:0007669"/>
    <property type="project" value="TreeGrafter"/>
</dbReference>
<dbReference type="GO" id="GO:0005507">
    <property type="term" value="F:copper ion binding"/>
    <property type="evidence" value="ECO:0007669"/>
    <property type="project" value="TreeGrafter"/>
</dbReference>
<dbReference type="Pfam" id="PF02151">
    <property type="entry name" value="UVR"/>
    <property type="match status" value="1"/>
</dbReference>
<dbReference type="InterPro" id="IPR036876">
    <property type="entry name" value="UVR_dom_sf"/>
</dbReference>
<dbReference type="PROSITE" id="PS50151">
    <property type="entry name" value="UVR"/>
    <property type="match status" value="1"/>
</dbReference>
<dbReference type="GO" id="GO:0046870">
    <property type="term" value="F:cadmium ion binding"/>
    <property type="evidence" value="ECO:0007669"/>
    <property type="project" value="TreeGrafter"/>
</dbReference>
<dbReference type="PANTHER" id="PTHR38430:SF1">
    <property type="entry name" value="PROTEIN-ARGININE KINASE ACTIVATOR PROTEIN"/>
    <property type="match status" value="1"/>
</dbReference>
<dbReference type="InterPro" id="IPR025542">
    <property type="entry name" value="YacH"/>
</dbReference>
<dbReference type="Proteomes" id="UP000317178">
    <property type="component" value="Chromosome"/>
</dbReference>
<dbReference type="PANTHER" id="PTHR38430">
    <property type="entry name" value="PROTEIN-ARGININE KINASE ACTIVATOR PROTEIN"/>
    <property type="match status" value="1"/>
</dbReference>
<dbReference type="GO" id="GO:0009432">
    <property type="term" value="P:SOS response"/>
    <property type="evidence" value="ECO:0007669"/>
    <property type="project" value="UniProtKB-KW"/>
</dbReference>
<keyword evidence="1" id="KW-0227">DNA damage</keyword>